<dbReference type="PANTHER" id="PTHR33782">
    <property type="entry name" value="OS01G0121600 PROTEIN"/>
    <property type="match status" value="1"/>
</dbReference>
<keyword evidence="1" id="KW-0812">Transmembrane</keyword>
<evidence type="ECO:0000313" key="3">
    <source>
        <dbReference type="Proteomes" id="UP000623129"/>
    </source>
</evidence>
<dbReference type="OrthoDB" id="672819at2759"/>
<proteinExistence type="predicted"/>
<comment type="caution">
    <text evidence="2">The sequence shown here is derived from an EMBL/GenBank/DDBJ whole genome shotgun (WGS) entry which is preliminary data.</text>
</comment>
<keyword evidence="1" id="KW-1133">Transmembrane helix</keyword>
<keyword evidence="3" id="KW-1185">Reference proteome</keyword>
<sequence>MAGNRGTDGWDLDSDRVDEDMVVLRKRIQEIRITDESISEQSGWMEWEKEYYMTVYSSDVCELVGLLQRILMNTRPSLAIGTILLVLICVPTSLGLLLHHLMVVSGSVLSALHIS</sequence>
<name>A0A833R3N2_9POAL</name>
<evidence type="ECO:0000313" key="2">
    <source>
        <dbReference type="EMBL" id="KAF3332686.1"/>
    </source>
</evidence>
<organism evidence="2 3">
    <name type="scientific">Carex littledalei</name>
    <dbReference type="NCBI Taxonomy" id="544730"/>
    <lineage>
        <taxon>Eukaryota</taxon>
        <taxon>Viridiplantae</taxon>
        <taxon>Streptophyta</taxon>
        <taxon>Embryophyta</taxon>
        <taxon>Tracheophyta</taxon>
        <taxon>Spermatophyta</taxon>
        <taxon>Magnoliopsida</taxon>
        <taxon>Liliopsida</taxon>
        <taxon>Poales</taxon>
        <taxon>Cyperaceae</taxon>
        <taxon>Cyperoideae</taxon>
        <taxon>Cariceae</taxon>
        <taxon>Carex</taxon>
        <taxon>Carex subgen. Euthyceras</taxon>
    </lineage>
</organism>
<evidence type="ECO:0000256" key="1">
    <source>
        <dbReference type="SAM" id="Phobius"/>
    </source>
</evidence>
<dbReference type="Proteomes" id="UP000623129">
    <property type="component" value="Unassembled WGS sequence"/>
</dbReference>
<keyword evidence="1" id="KW-0472">Membrane</keyword>
<dbReference type="AlphaFoldDB" id="A0A833R3N2"/>
<dbReference type="PANTHER" id="PTHR33782:SF5">
    <property type="entry name" value="MEDIATOR OF RNA POLYMERASE II TRANSCRIPTION SUBUNIT"/>
    <property type="match status" value="1"/>
</dbReference>
<reference evidence="2" key="1">
    <citation type="submission" date="2020-01" db="EMBL/GenBank/DDBJ databases">
        <title>Genome sequence of Kobresia littledalei, the first chromosome-level genome in the family Cyperaceae.</title>
        <authorList>
            <person name="Qu G."/>
        </authorList>
    </citation>
    <scope>NUCLEOTIDE SEQUENCE</scope>
    <source>
        <strain evidence="2">C.B.Clarke</strain>
        <tissue evidence="2">Leaf</tissue>
    </source>
</reference>
<accession>A0A833R3N2</accession>
<gene>
    <name evidence="2" type="ORF">FCM35_KLT02263</name>
</gene>
<protein>
    <submittedName>
        <fullName evidence="2">Uncharacterized protein</fullName>
    </submittedName>
</protein>
<dbReference type="EMBL" id="SWLB01000011">
    <property type="protein sequence ID" value="KAF3332686.1"/>
    <property type="molecule type" value="Genomic_DNA"/>
</dbReference>
<feature type="transmembrane region" description="Helical" evidence="1">
    <location>
        <begin position="78"/>
        <end position="102"/>
    </location>
</feature>